<gene>
    <name evidence="3" type="ORF">GGQ89_001001</name>
    <name evidence="4" type="ORF">JYA60_12835</name>
</gene>
<evidence type="ECO:0000259" key="2">
    <source>
        <dbReference type="Pfam" id="PF01370"/>
    </source>
</evidence>
<evidence type="ECO:0000313" key="5">
    <source>
        <dbReference type="Proteomes" id="UP000584663"/>
    </source>
</evidence>
<evidence type="ECO:0000313" key="4">
    <source>
        <dbReference type="EMBL" id="MBN3559111.1"/>
    </source>
</evidence>
<keyword evidence="5" id="KW-1185">Reference proteome</keyword>
<proteinExistence type="predicted"/>
<dbReference type="PRINTS" id="PR01713">
    <property type="entry name" value="NUCEPIMERASE"/>
</dbReference>
<dbReference type="EMBL" id="JAFHKU010000131">
    <property type="protein sequence ID" value="MBN3559111.1"/>
    <property type="molecule type" value="Genomic_DNA"/>
</dbReference>
<comment type="caution">
    <text evidence="4">The sequence shown here is derived from an EMBL/GenBank/DDBJ whole genome shotgun (WGS) entry which is preliminary data.</text>
</comment>
<evidence type="ECO:0000313" key="6">
    <source>
        <dbReference type="Proteomes" id="UP000704529"/>
    </source>
</evidence>
<dbReference type="InterPro" id="IPR001509">
    <property type="entry name" value="Epimerase_deHydtase"/>
</dbReference>
<dbReference type="PANTHER" id="PTHR43574">
    <property type="entry name" value="EPIMERASE-RELATED"/>
    <property type="match status" value="1"/>
</dbReference>
<dbReference type="RefSeq" id="WP_184104539.1">
    <property type="nucleotide sequence ID" value="NZ_JACHNX010000002.1"/>
</dbReference>
<protein>
    <submittedName>
        <fullName evidence="4">NAD-dependent epimerase/dehydratase family protein</fullName>
    </submittedName>
    <submittedName>
        <fullName evidence="3">UDP-glucuronate 4-epimerase</fullName>
        <ecNumber evidence="3">5.1.3.6</ecNumber>
    </submittedName>
</protein>
<dbReference type="SUPFAM" id="SSF51735">
    <property type="entry name" value="NAD(P)-binding Rossmann-fold domains"/>
    <property type="match status" value="1"/>
</dbReference>
<reference evidence="3 5" key="1">
    <citation type="submission" date="2020-08" db="EMBL/GenBank/DDBJ databases">
        <title>Genomic Encyclopedia of Type Strains, Phase IV (KMG-IV): sequencing the most valuable type-strain genomes for metagenomic binning, comparative biology and taxonomic classification.</title>
        <authorList>
            <person name="Goeker M."/>
        </authorList>
    </citation>
    <scope>NUCLEOTIDE SEQUENCE [LARGE SCALE GENOMIC DNA]</scope>
    <source>
        <strain evidence="3 5">DSM 14562</strain>
    </source>
</reference>
<evidence type="ECO:0000313" key="3">
    <source>
        <dbReference type="EMBL" id="MBB4608799.1"/>
    </source>
</evidence>
<sequence>MSAPILVTGVAGFIGHATAHRLLARGETVIGIDNLNDYYEPALKQARLASLLGVPGFSFHAMDVADAEAVAALLREYGADRVVHLAAQAGVRHSIDHPFAYERSNIGGQLAVLEACRHQPGFVHLVYASSSSVYGDKPMGGQGFSEDEPSVAPVSLYAATKRACELMSQSYATLYGFPQTGLRFFTVYGPWGRPDMAYFSFTRKILNGEPIEIFGEGRMARDFTYIADIVDGIVGALDHPPERGSHRILNIGDSQPVGLMDMISTLERTLGRDAIKIMKPMQPGDVTATYADVSKLNALTGYAPKVALAEGLEHFVAWYRDYYRV</sequence>
<dbReference type="EC" id="5.1.3.6" evidence="3"/>
<organism evidence="4 6">
    <name type="scientific">Sphingomonas yabuuchiae</name>
    <dbReference type="NCBI Taxonomy" id="172044"/>
    <lineage>
        <taxon>Bacteria</taxon>
        <taxon>Pseudomonadati</taxon>
        <taxon>Pseudomonadota</taxon>
        <taxon>Alphaproteobacteria</taxon>
        <taxon>Sphingomonadales</taxon>
        <taxon>Sphingomonadaceae</taxon>
        <taxon>Sphingomonas</taxon>
    </lineage>
</organism>
<dbReference type="Gene3D" id="3.40.50.720">
    <property type="entry name" value="NAD(P)-binding Rossmann-like Domain"/>
    <property type="match status" value="1"/>
</dbReference>
<dbReference type="AlphaFoldDB" id="A0AA41A2J1"/>
<reference evidence="4" key="2">
    <citation type="submission" date="2021-01" db="EMBL/GenBank/DDBJ databases">
        <title>Genome Sequencing of Type Strains.</title>
        <authorList>
            <person name="Lemaire J.F."/>
            <person name="Inderbitzin P."/>
            <person name="Collins S.B."/>
            <person name="Wespe N."/>
            <person name="Knight-Connoni V."/>
        </authorList>
    </citation>
    <scope>NUCLEOTIDE SEQUENCE</scope>
    <source>
        <strain evidence="4">DSM 14562</strain>
    </source>
</reference>
<feature type="domain" description="NAD-dependent epimerase/dehydratase" evidence="2">
    <location>
        <begin position="5"/>
        <end position="252"/>
    </location>
</feature>
<dbReference type="Proteomes" id="UP000584663">
    <property type="component" value="Unassembled WGS sequence"/>
</dbReference>
<dbReference type="InterPro" id="IPR036291">
    <property type="entry name" value="NAD(P)-bd_dom_sf"/>
</dbReference>
<dbReference type="Pfam" id="PF01370">
    <property type="entry name" value="Epimerase"/>
    <property type="match status" value="1"/>
</dbReference>
<dbReference type="Proteomes" id="UP000704529">
    <property type="component" value="Unassembled WGS sequence"/>
</dbReference>
<name>A0AA41A2J1_9SPHN</name>
<accession>A0AA41A2J1</accession>
<dbReference type="EMBL" id="JACHNX010000002">
    <property type="protein sequence ID" value="MBB4608799.1"/>
    <property type="molecule type" value="Genomic_DNA"/>
</dbReference>
<evidence type="ECO:0000256" key="1">
    <source>
        <dbReference type="ARBA" id="ARBA00023027"/>
    </source>
</evidence>
<keyword evidence="1" id="KW-0520">NAD</keyword>
<dbReference type="GO" id="GO:0050378">
    <property type="term" value="F:UDP-glucuronate 4-epimerase activity"/>
    <property type="evidence" value="ECO:0007669"/>
    <property type="project" value="UniProtKB-EC"/>
</dbReference>
<keyword evidence="3" id="KW-0413">Isomerase</keyword>